<reference evidence="5" key="1">
    <citation type="submission" date="2021-11" db="EMBL/GenBank/DDBJ databases">
        <title>Cultivation dependent microbiological survey of springs from the worlds oldest radium mine currently devoted to the extraction of radon-saturated water.</title>
        <authorList>
            <person name="Kapinusova G."/>
            <person name="Smrhova T."/>
            <person name="Strejcek M."/>
            <person name="Suman J."/>
            <person name="Jani K."/>
            <person name="Pajer P."/>
            <person name="Uhlik O."/>
        </authorList>
    </citation>
    <scope>NUCLEOTIDE SEQUENCE [LARGE SCALE GENOMIC DNA]</scope>
    <source>
        <strain evidence="5">J379</strain>
    </source>
</reference>
<comment type="similarity">
    <text evidence="1 2">Belongs to the glutamate synthase family.</text>
</comment>
<dbReference type="Pfam" id="PF01645">
    <property type="entry name" value="Glu_synthase"/>
    <property type="match status" value="1"/>
</dbReference>
<feature type="domain" description="Glutamate synthase" evidence="3">
    <location>
        <begin position="146"/>
        <end position="461"/>
    </location>
</feature>
<evidence type="ECO:0000256" key="1">
    <source>
        <dbReference type="ARBA" id="ARBA00009716"/>
    </source>
</evidence>
<evidence type="ECO:0000256" key="2">
    <source>
        <dbReference type="PIRNR" id="PIRNR006429"/>
    </source>
</evidence>
<dbReference type="PANTHER" id="PTHR43819">
    <property type="entry name" value="ARCHAEAL-TYPE GLUTAMATE SYNTHASE [NADPH]"/>
    <property type="match status" value="1"/>
</dbReference>
<dbReference type="InterPro" id="IPR024188">
    <property type="entry name" value="GltB"/>
</dbReference>
<name>A0ABY5PLX7_9ACTN</name>
<organism evidence="4 5">
    <name type="scientific">Svornostia abyssi</name>
    <dbReference type="NCBI Taxonomy" id="2898438"/>
    <lineage>
        <taxon>Bacteria</taxon>
        <taxon>Bacillati</taxon>
        <taxon>Actinomycetota</taxon>
        <taxon>Thermoleophilia</taxon>
        <taxon>Solirubrobacterales</taxon>
        <taxon>Baekduiaceae</taxon>
        <taxon>Svornostia</taxon>
    </lineage>
</organism>
<protein>
    <submittedName>
        <fullName evidence="4">FMN-binding glutamate synthase family protein</fullName>
    </submittedName>
</protein>
<dbReference type="EMBL" id="CP088295">
    <property type="protein sequence ID" value="UUY05614.1"/>
    <property type="molecule type" value="Genomic_DNA"/>
</dbReference>
<dbReference type="RefSeq" id="WP_353866059.1">
    <property type="nucleotide sequence ID" value="NZ_CP088295.1"/>
</dbReference>
<gene>
    <name evidence="4" type="ORF">LRS13_08880</name>
</gene>
<dbReference type="Proteomes" id="UP001058860">
    <property type="component" value="Chromosome"/>
</dbReference>
<dbReference type="InterPro" id="IPR013785">
    <property type="entry name" value="Aldolase_TIM"/>
</dbReference>
<dbReference type="PANTHER" id="PTHR43819:SF1">
    <property type="entry name" value="ARCHAEAL-TYPE GLUTAMATE SYNTHASE [NADPH]"/>
    <property type="match status" value="1"/>
</dbReference>
<dbReference type="PIRSF" id="PIRSF006429">
    <property type="entry name" value="GOGAT_lg_2"/>
    <property type="match status" value="1"/>
</dbReference>
<dbReference type="CDD" id="cd02808">
    <property type="entry name" value="GltS_FMN"/>
    <property type="match status" value="1"/>
</dbReference>
<dbReference type="SUPFAM" id="SSF51395">
    <property type="entry name" value="FMN-linked oxidoreductases"/>
    <property type="match status" value="1"/>
</dbReference>
<accession>A0ABY5PLX7</accession>
<evidence type="ECO:0000259" key="3">
    <source>
        <dbReference type="Pfam" id="PF01645"/>
    </source>
</evidence>
<dbReference type="Gene3D" id="3.20.20.70">
    <property type="entry name" value="Aldolase class I"/>
    <property type="match status" value="1"/>
</dbReference>
<proteinExistence type="inferred from homology"/>
<evidence type="ECO:0000313" key="5">
    <source>
        <dbReference type="Proteomes" id="UP001058860"/>
    </source>
</evidence>
<evidence type="ECO:0000313" key="4">
    <source>
        <dbReference type="EMBL" id="UUY05614.1"/>
    </source>
</evidence>
<sequence length="515" mass="54624">MARARTLRRLGAGVTAAVGGVVAYDVMQRRHAILHNFPVLGHFRYMLESVGPELRQYIVTGNDEERPFSRDQRAWVYMSSKAKRNTFGFGSDNDMERVDDYLVIKHAMPPWPAPEPGRPGSPPLHLVPALKVLGGAHGRRHAFRPASVVNISGMSFGALSGAAVEALNRGAAAAACLQTTGEGGLAPAHCHGGELVFQIGTGYFGCRDAEGRFDLDALQASIAQAPVRALEIKLSQGAKPGLGGMLPGRKVTPEIAAIRGVQPGVDCVSPPRHSAFSTVPELCEFIELVAAATGLPIGIKSAVGVQAFWDELAAHMARTGTGPDYVCIDGGEGGTGAAPLAFSDHVALPFKLGFSRVYAAFAHNGLADDIVFIGSGRLGLPDAALFAFGMGCDMVNVGREAMLSIGCIQSQRCHTDRCPTGVATQNRWLTRGLDPTLKAERCANYVRILRGELLALAGTCGLPHPALIGPDQLEILSTGFRARTIREVFGYDETWLQADPARVDAAAALMQIATD</sequence>
<dbReference type="InterPro" id="IPR002932">
    <property type="entry name" value="Glu_synthdom"/>
</dbReference>
<keyword evidence="5" id="KW-1185">Reference proteome</keyword>